<reference evidence="2" key="1">
    <citation type="submission" date="2016-10" db="EMBL/GenBank/DDBJ databases">
        <authorList>
            <person name="Varghese N."/>
            <person name="Submissions S."/>
        </authorList>
    </citation>
    <scope>NUCLEOTIDE SEQUENCE [LARGE SCALE GENOMIC DNA]</scope>
    <source>
        <strain evidence="2">DSM 18130</strain>
    </source>
</reference>
<accession>A0A1I0TAV1</accession>
<dbReference type="Proteomes" id="UP000198836">
    <property type="component" value="Unassembled WGS sequence"/>
</dbReference>
<dbReference type="STRING" id="332999.SAMN04488511_107237"/>
<dbReference type="AlphaFoldDB" id="A0A1I0TAV1"/>
<evidence type="ECO:0000313" key="1">
    <source>
        <dbReference type="EMBL" id="SFA48847.1"/>
    </source>
</evidence>
<dbReference type="PROSITE" id="PS51257">
    <property type="entry name" value="PROKAR_LIPOPROTEIN"/>
    <property type="match status" value="1"/>
</dbReference>
<dbReference type="EMBL" id="FOJM01000007">
    <property type="protein sequence ID" value="SFA48847.1"/>
    <property type="molecule type" value="Genomic_DNA"/>
</dbReference>
<sequence length="278" mass="30340">MQKTIKYVMVALVAIIAVAGCKKEINWNARLNPNGNGCQLASLKADIDLLGSYTITFNYDAQGRVSKLNSGAETNTYVYAANKITATDETGRVAEIVLENGRAISSGAEGIVTVGGISYAYSRKYTYNAEGYLIQVKNYLNNELSTTDNLTYANGNLVSAVSLAAHGGYKETTTYSYSNEIAMNVYEISDPLSYHVDYFPGGYFGRQSKNVLIKSVSKTVDQDGSPFSNETMAYTYQYDAKGNATSLNYVNTSMFYPSGGPVETESYAGEFLLTYNCR</sequence>
<dbReference type="OrthoDB" id="747473at2"/>
<dbReference type="RefSeq" id="WP_090983292.1">
    <property type="nucleotide sequence ID" value="NZ_FOJM01000007.1"/>
</dbReference>
<dbReference type="CDD" id="cd12871">
    <property type="entry name" value="Bacuni_01323_like"/>
    <property type="match status" value="1"/>
</dbReference>
<proteinExistence type="predicted"/>
<dbReference type="Gene3D" id="2.40.160.190">
    <property type="match status" value="1"/>
</dbReference>
<protein>
    <submittedName>
        <fullName evidence="1">Uncharacterized protein</fullName>
    </submittedName>
</protein>
<gene>
    <name evidence="1" type="ORF">SAMN04488511_107237</name>
</gene>
<name>A0A1I0TAV1_9SPHI</name>
<organism evidence="1 2">
    <name type="scientific">Pedobacter suwonensis</name>
    <dbReference type="NCBI Taxonomy" id="332999"/>
    <lineage>
        <taxon>Bacteria</taxon>
        <taxon>Pseudomonadati</taxon>
        <taxon>Bacteroidota</taxon>
        <taxon>Sphingobacteriia</taxon>
        <taxon>Sphingobacteriales</taxon>
        <taxon>Sphingobacteriaceae</taxon>
        <taxon>Pedobacter</taxon>
    </lineage>
</organism>
<evidence type="ECO:0000313" key="2">
    <source>
        <dbReference type="Proteomes" id="UP000198836"/>
    </source>
</evidence>
<keyword evidence="2" id="KW-1185">Reference proteome</keyword>